<comment type="similarity">
    <text evidence="1 5">Belongs to the glycosyl hydrolase 27 family.</text>
</comment>
<proteinExistence type="inferred from homology"/>
<dbReference type="SUPFAM" id="SSF51445">
    <property type="entry name" value="(Trans)glycosidases"/>
    <property type="match status" value="1"/>
</dbReference>
<dbReference type="SMART" id="SM00776">
    <property type="entry name" value="NPCBM"/>
    <property type="match status" value="1"/>
</dbReference>
<dbReference type="SUPFAM" id="SSF49785">
    <property type="entry name" value="Galactose-binding domain-like"/>
    <property type="match status" value="1"/>
</dbReference>
<dbReference type="RefSeq" id="WP_162388242.1">
    <property type="nucleotide sequence ID" value="NZ_CP045997.1"/>
</dbReference>
<dbReference type="SUPFAM" id="SSF51011">
    <property type="entry name" value="Glycosyl hydrolase domain"/>
    <property type="match status" value="1"/>
</dbReference>
<keyword evidence="8" id="KW-1185">Reference proteome</keyword>
<evidence type="ECO:0000256" key="2">
    <source>
        <dbReference type="ARBA" id="ARBA00022729"/>
    </source>
</evidence>
<dbReference type="PANTHER" id="PTHR11452">
    <property type="entry name" value="ALPHA-GALACTOSIDASE/ALPHA-N-ACETYLGALACTOSAMINIDASE"/>
    <property type="match status" value="1"/>
</dbReference>
<evidence type="ECO:0000259" key="6">
    <source>
        <dbReference type="SMART" id="SM00776"/>
    </source>
</evidence>
<dbReference type="GO" id="GO:0016020">
    <property type="term" value="C:membrane"/>
    <property type="evidence" value="ECO:0007669"/>
    <property type="project" value="InterPro"/>
</dbReference>
<dbReference type="Gene3D" id="3.20.20.70">
    <property type="entry name" value="Aldolase class I"/>
    <property type="match status" value="1"/>
</dbReference>
<dbReference type="InterPro" id="IPR008979">
    <property type="entry name" value="Galactose-bd-like_sf"/>
</dbReference>
<comment type="catalytic activity">
    <reaction evidence="5">
        <text>Hydrolysis of terminal, non-reducing alpha-D-galactose residues in alpha-D-galactosides, including galactose oligosaccharides, galactomannans and galactolipids.</text>
        <dbReference type="EC" id="3.2.1.22"/>
    </reaction>
</comment>
<dbReference type="Proteomes" id="UP000464577">
    <property type="component" value="Chromosome"/>
</dbReference>
<dbReference type="GO" id="GO:0005509">
    <property type="term" value="F:calcium ion binding"/>
    <property type="evidence" value="ECO:0007669"/>
    <property type="project" value="InterPro"/>
</dbReference>
<keyword evidence="4 5" id="KW-0326">Glycosidase</keyword>
<dbReference type="Gene3D" id="2.60.40.10">
    <property type="entry name" value="Immunoglobulins"/>
    <property type="match status" value="1"/>
</dbReference>
<dbReference type="InterPro" id="IPR013783">
    <property type="entry name" value="Ig-like_fold"/>
</dbReference>
<dbReference type="Gene3D" id="2.60.120.1060">
    <property type="entry name" value="NPCBM/NEW2 domain"/>
    <property type="match status" value="1"/>
</dbReference>
<dbReference type="GO" id="GO:0005975">
    <property type="term" value="P:carbohydrate metabolic process"/>
    <property type="evidence" value="ECO:0007669"/>
    <property type="project" value="InterPro"/>
</dbReference>
<dbReference type="KEGG" id="senf:GJR95_23735"/>
<organism evidence="7 8">
    <name type="scientific">Spirosoma endbachense</name>
    <dbReference type="NCBI Taxonomy" id="2666025"/>
    <lineage>
        <taxon>Bacteria</taxon>
        <taxon>Pseudomonadati</taxon>
        <taxon>Bacteroidota</taxon>
        <taxon>Cytophagia</taxon>
        <taxon>Cytophagales</taxon>
        <taxon>Cytophagaceae</taxon>
        <taxon>Spirosoma</taxon>
    </lineage>
</organism>
<evidence type="ECO:0000313" key="7">
    <source>
        <dbReference type="EMBL" id="QHV97830.1"/>
    </source>
</evidence>
<dbReference type="InterPro" id="IPR002241">
    <property type="entry name" value="Glyco_hydro_27"/>
</dbReference>
<dbReference type="Pfam" id="PF16499">
    <property type="entry name" value="Melibiase_2"/>
    <property type="match status" value="2"/>
</dbReference>
<protein>
    <recommendedName>
        <fullName evidence="5">Alpha-galactosidase</fullName>
        <ecNumber evidence="5">3.2.1.22</ecNumber>
    </recommendedName>
    <alternativeName>
        <fullName evidence="5">Melibiase</fullName>
    </alternativeName>
</protein>
<dbReference type="EC" id="3.2.1.22" evidence="5"/>
<dbReference type="Gene3D" id="2.60.40.1180">
    <property type="entry name" value="Golgi alpha-mannosidase II"/>
    <property type="match status" value="1"/>
</dbReference>
<evidence type="ECO:0000256" key="3">
    <source>
        <dbReference type="ARBA" id="ARBA00022801"/>
    </source>
</evidence>
<dbReference type="PANTHER" id="PTHR11452:SF75">
    <property type="entry name" value="ALPHA-GALACTOSIDASE MEL1"/>
    <property type="match status" value="1"/>
</dbReference>
<evidence type="ECO:0000256" key="4">
    <source>
        <dbReference type="ARBA" id="ARBA00023295"/>
    </source>
</evidence>
<dbReference type="InterPro" id="IPR041233">
    <property type="entry name" value="Melibiase_C"/>
</dbReference>
<dbReference type="InterPro" id="IPR013780">
    <property type="entry name" value="Glyco_hydro_b"/>
</dbReference>
<accession>A0A6P1W1G6</accession>
<dbReference type="EMBL" id="CP045997">
    <property type="protein sequence ID" value="QHV97830.1"/>
    <property type="molecule type" value="Genomic_DNA"/>
</dbReference>
<gene>
    <name evidence="7" type="ORF">GJR95_23735</name>
</gene>
<dbReference type="InterPro" id="IPR013222">
    <property type="entry name" value="Glyco_hyd_98_carb-bd"/>
</dbReference>
<reference evidence="7 8" key="1">
    <citation type="submission" date="2019-11" db="EMBL/GenBank/DDBJ databases">
        <title>Spirosoma endbachense sp. nov., isolated from a natural salt meadow.</title>
        <authorList>
            <person name="Rojas J."/>
            <person name="Ambika Manirajan B."/>
            <person name="Ratering S."/>
            <person name="Suarez C."/>
            <person name="Geissler-Plaum R."/>
            <person name="Schnell S."/>
        </authorList>
    </citation>
    <scope>NUCLEOTIDE SEQUENCE [LARGE SCALE GENOMIC DNA]</scope>
    <source>
        <strain evidence="7 8">I-24</strain>
    </source>
</reference>
<dbReference type="AlphaFoldDB" id="A0A6P1W1G6"/>
<keyword evidence="5" id="KW-1015">Disulfide bond</keyword>
<name>A0A6P1W1G6_9BACT</name>
<dbReference type="InterPro" id="IPR013785">
    <property type="entry name" value="Aldolase_TIM"/>
</dbReference>
<dbReference type="Pfam" id="PF08305">
    <property type="entry name" value="NPCBM"/>
    <property type="match status" value="1"/>
</dbReference>
<feature type="domain" description="Glycosyl hydrolase family 98 putative carbohydrate-binding module" evidence="6">
    <location>
        <begin position="20"/>
        <end position="161"/>
    </location>
</feature>
<dbReference type="Pfam" id="PF17801">
    <property type="entry name" value="Melibiase_C"/>
    <property type="match status" value="1"/>
</dbReference>
<keyword evidence="3 5" id="KW-0378">Hydrolase</keyword>
<keyword evidence="2" id="KW-0732">Signal</keyword>
<dbReference type="SUPFAM" id="SSF49313">
    <property type="entry name" value="Cadherin-like"/>
    <property type="match status" value="1"/>
</dbReference>
<dbReference type="Pfam" id="PF05345">
    <property type="entry name" value="He_PIG"/>
    <property type="match status" value="1"/>
</dbReference>
<dbReference type="GO" id="GO:0004557">
    <property type="term" value="F:alpha-galactosidase activity"/>
    <property type="evidence" value="ECO:0007669"/>
    <property type="project" value="UniProtKB-EC"/>
</dbReference>
<sequence>MPKFFTILGLFISIGVYAQKTTIVWLDDLPIQTYSEGIRPVQAKSNYSHDTLGINGVKYSRGLGAQSPCVLAFALDKQAKRFSALIAADDLGNKDIPLTFYVLGDGIVLFESKAMNIGDEPIPVEVDLTGIKQLGLLVTDKIGGIANKKTYCNWVNAQVEMIGNALPEHVKRSDKQYLLTPPSSQKPRINSANLFGATSGNPFLYTIAATGDRPMQFSASGLPKGLSLDEKTGIITGKVAQRGTYVATLNARNALGKATKQLTIKIGDTIALTPPIGWNGWNAWETQIDREKVIASADAMVKTGLRDHGWTYINIDDAWQGVRTGPLTALQPNEKFPKLKEMVDYIHSLGLKSGLYSTPYISSYAGYVGAGSDFETGGETHESIIANRRAFNHIPKYRFEANDARQMAEWGIDFLKYDWRIDVNSTERMSTALKQSGRDIVFSISNNAPFEKVTDWAHLSTMYRTGPDIKDSWTSLFLTSFSLDRWSEFSGPGHWADPDMMIVGKVSIGPVLHDTRLTPDEQYSHVSLFSLLAAPLLIGCPIEQLDAFTLNLLANDEVIEINQDPMGKAARLVKDENGVQIWIKPLKDSSYAVGVFNTADFGKTPQSYFHWGNETAKSFTFDFAKVGLKGNYRLRDVWRQKDLGTFTKSYQIDIRHHGVVMLKLVSSK</sequence>
<dbReference type="InterPro" id="IPR038637">
    <property type="entry name" value="NPCBM_sf"/>
</dbReference>
<evidence type="ECO:0000313" key="8">
    <source>
        <dbReference type="Proteomes" id="UP000464577"/>
    </source>
</evidence>
<evidence type="ECO:0000256" key="1">
    <source>
        <dbReference type="ARBA" id="ARBA00009743"/>
    </source>
</evidence>
<dbReference type="InterPro" id="IPR015919">
    <property type="entry name" value="Cadherin-like_sf"/>
</dbReference>
<dbReference type="PRINTS" id="PR00740">
    <property type="entry name" value="GLHYDRLASE27"/>
</dbReference>
<dbReference type="InterPro" id="IPR017853">
    <property type="entry name" value="GH"/>
</dbReference>
<dbReference type="CDD" id="cd14792">
    <property type="entry name" value="GH27"/>
    <property type="match status" value="1"/>
</dbReference>
<evidence type="ECO:0000256" key="5">
    <source>
        <dbReference type="RuleBase" id="RU361168"/>
    </source>
</evidence>